<reference evidence="7 8" key="1">
    <citation type="submission" date="2023-05" db="EMBL/GenBank/DDBJ databases">
        <title>Adaptations of aquatic viruses from atmosphere-close ecosystems of the Central Arctic Ocean.</title>
        <authorList>
            <person name="Rahlff J."/>
            <person name="Holmfeldt K."/>
        </authorList>
    </citation>
    <scope>NUCLEOTIDE SEQUENCE [LARGE SCALE GENOMIC DNA]</scope>
    <source>
        <strain evidence="7 8">Arc14</strain>
    </source>
</reference>
<dbReference type="PANTHER" id="PTHR10465:SF0">
    <property type="entry name" value="SARCALUMENIN"/>
    <property type="match status" value="1"/>
</dbReference>
<keyword evidence="2" id="KW-0547">Nucleotide-binding</keyword>
<comment type="subcellular location">
    <subcellularLocation>
        <location evidence="1">Membrane</location>
    </subcellularLocation>
</comment>
<evidence type="ECO:0000256" key="1">
    <source>
        <dbReference type="ARBA" id="ARBA00004370"/>
    </source>
</evidence>
<protein>
    <submittedName>
        <fullName evidence="7">Dynamin family protein</fullName>
    </submittedName>
</protein>
<dbReference type="Proteomes" id="UP001568894">
    <property type="component" value="Unassembled WGS sequence"/>
</dbReference>
<keyword evidence="8" id="KW-1185">Reference proteome</keyword>
<dbReference type="InterPro" id="IPR027417">
    <property type="entry name" value="P-loop_NTPase"/>
</dbReference>
<dbReference type="Gene3D" id="3.40.50.300">
    <property type="entry name" value="P-loop containing nucleotide triphosphate hydrolases"/>
    <property type="match status" value="1"/>
</dbReference>
<dbReference type="EMBL" id="JASMRN010000003">
    <property type="protein sequence ID" value="MEZ7514670.1"/>
    <property type="molecule type" value="Genomic_DNA"/>
</dbReference>
<feature type="domain" description="Dynamin N-terminal" evidence="6">
    <location>
        <begin position="147"/>
        <end position="321"/>
    </location>
</feature>
<dbReference type="InterPro" id="IPR027094">
    <property type="entry name" value="Mitofusin_fam"/>
</dbReference>
<dbReference type="PANTHER" id="PTHR10465">
    <property type="entry name" value="TRANSMEMBRANE GTPASE FZO1"/>
    <property type="match status" value="1"/>
</dbReference>
<dbReference type="InterPro" id="IPR045063">
    <property type="entry name" value="Dynamin_N"/>
</dbReference>
<gene>
    <name evidence="7" type="ORF">QO192_05155</name>
</gene>
<keyword evidence="4" id="KW-0342">GTP-binding</keyword>
<keyword evidence="5" id="KW-0472">Membrane</keyword>
<evidence type="ECO:0000256" key="2">
    <source>
        <dbReference type="ARBA" id="ARBA00022741"/>
    </source>
</evidence>
<evidence type="ECO:0000313" key="7">
    <source>
        <dbReference type="EMBL" id="MEZ7514670.1"/>
    </source>
</evidence>
<comment type="caution">
    <text evidence="7">The sequence shown here is derived from an EMBL/GenBank/DDBJ whole genome shotgun (WGS) entry which is preliminary data.</text>
</comment>
<sequence>MKLNITYNSYTYKFEIKTDDKSFNDEESGEQCKQIIKENEKRRIEIWFESFLKKFGEDFSKPDLDLVLTTMQYEYNKIEEIISKVKSNKKWDISLKHNNIEDKNVLGKLHELINSIINEKDDVLYEKLKEKQVLAKIEDIEKREVSVVVVAPMSAGKSTLINALIGKDLLPSLNQATTAVICKIKDINGKEGFDAVVKNGKGEIQECKENIDITFIDKYNDKGNNEDIEIIIEGDIKNIDSSDFKLVLVDTPGPNNSQNIRHQEVTLNYIKDENNNPLILYVLNAQQLGTNDDKFFLKAISEFIKKNGSKAKERIVFVLNRIDALDPEKNPKSETLDKVIENCTNYLVNDFEISSPLIFPISAQFAKLALKEELLLGRNEKSELNNFKIKMLPEEAENYEGIDTIKFAPISQKHKELLHCEAKNDLQKASLHYSGLTALQIYINEYINNTHKIEITNELINAIRPALHNVIIEHEKTYFSSDDQIKKCNEDLEKLTPFLSEKFLEEKKRLSDRINVISDNNEHLSELEAKVKKVFSNILLKLNNPKIKSEQASQLLNQAKAMAIELQNELSSTVTSENNKNFKNVKTEIQNFIEASFKQLVINANLSDQNEIMMKNHIQINVSSTIDKTKYKSKEQVVVNQEVSDSNWYNPFSWGRTKVIDIKEIIEVEYVNLIEIYNTIFNPLRLDMIKDVGEVIRVFKENVKILKDDGVLKVQEIEENLKEIINQEKMVKVQKELSESIKIKKQQELDKMKFYQNEIEKIIN</sequence>
<evidence type="ECO:0000259" key="6">
    <source>
        <dbReference type="Pfam" id="PF00350"/>
    </source>
</evidence>
<dbReference type="Pfam" id="PF00350">
    <property type="entry name" value="Dynamin_N"/>
    <property type="match status" value="1"/>
</dbReference>
<accession>A0ABV4KDB0</accession>
<keyword evidence="3" id="KW-0378">Hydrolase</keyword>
<name>A0ABV4KDB0_9FLAO</name>
<proteinExistence type="predicted"/>
<organism evidence="7 8">
    <name type="scientific">Flavobacterium frigidarium</name>
    <dbReference type="NCBI Taxonomy" id="99286"/>
    <lineage>
        <taxon>Bacteria</taxon>
        <taxon>Pseudomonadati</taxon>
        <taxon>Bacteroidota</taxon>
        <taxon>Flavobacteriia</taxon>
        <taxon>Flavobacteriales</taxon>
        <taxon>Flavobacteriaceae</taxon>
        <taxon>Flavobacterium</taxon>
    </lineage>
</organism>
<evidence type="ECO:0000256" key="3">
    <source>
        <dbReference type="ARBA" id="ARBA00022801"/>
    </source>
</evidence>
<evidence type="ECO:0000256" key="5">
    <source>
        <dbReference type="ARBA" id="ARBA00023136"/>
    </source>
</evidence>
<evidence type="ECO:0000313" key="8">
    <source>
        <dbReference type="Proteomes" id="UP001568894"/>
    </source>
</evidence>
<dbReference type="RefSeq" id="WP_371568669.1">
    <property type="nucleotide sequence ID" value="NZ_JASMRN010000003.1"/>
</dbReference>
<evidence type="ECO:0000256" key="4">
    <source>
        <dbReference type="ARBA" id="ARBA00023134"/>
    </source>
</evidence>
<dbReference type="SUPFAM" id="SSF52540">
    <property type="entry name" value="P-loop containing nucleoside triphosphate hydrolases"/>
    <property type="match status" value="1"/>
</dbReference>